<dbReference type="Pfam" id="PF01266">
    <property type="entry name" value="DAO"/>
    <property type="match status" value="1"/>
</dbReference>
<reference evidence="3" key="1">
    <citation type="submission" date="2025-08" db="UniProtKB">
        <authorList>
            <consortium name="RefSeq"/>
        </authorList>
    </citation>
    <scope>IDENTIFICATION</scope>
    <source>
        <tissue evidence="3">Tentacle</tissue>
    </source>
</reference>
<dbReference type="InterPro" id="IPR006076">
    <property type="entry name" value="FAD-dep_OxRdtase"/>
</dbReference>
<dbReference type="KEGG" id="aten:116295426"/>
<dbReference type="RefSeq" id="XP_031559082.1">
    <property type="nucleotide sequence ID" value="XM_031703222.1"/>
</dbReference>
<proteinExistence type="predicted"/>
<dbReference type="PANTHER" id="PTHR13847:SF193">
    <property type="entry name" value="PYRUVATE DEHYDROGENASE PHOSPHATASE REGULATORY SUBUNIT, MITOCHONDRIAL"/>
    <property type="match status" value="1"/>
</dbReference>
<dbReference type="GeneID" id="116295426"/>
<evidence type="ECO:0000313" key="2">
    <source>
        <dbReference type="Proteomes" id="UP000515163"/>
    </source>
</evidence>
<evidence type="ECO:0000313" key="3">
    <source>
        <dbReference type="RefSeq" id="XP_031559082.1"/>
    </source>
</evidence>
<feature type="domain" description="FAD dependent oxidoreductase" evidence="1">
    <location>
        <begin position="44"/>
        <end position="143"/>
    </location>
</feature>
<accession>A0A6P8I2F9</accession>
<name>A0A6P8I2F9_ACTTE</name>
<gene>
    <name evidence="3" type="primary">LOC116295426</name>
</gene>
<dbReference type="OrthoDB" id="9747447at2759"/>
<evidence type="ECO:0000259" key="1">
    <source>
        <dbReference type="Pfam" id="PF01266"/>
    </source>
</evidence>
<dbReference type="SUPFAM" id="SSF51905">
    <property type="entry name" value="FAD/NAD(P)-binding domain"/>
    <property type="match status" value="1"/>
</dbReference>
<organism evidence="2 3">
    <name type="scientific">Actinia tenebrosa</name>
    <name type="common">Australian red waratah sea anemone</name>
    <dbReference type="NCBI Taxonomy" id="6105"/>
    <lineage>
        <taxon>Eukaryota</taxon>
        <taxon>Metazoa</taxon>
        <taxon>Cnidaria</taxon>
        <taxon>Anthozoa</taxon>
        <taxon>Hexacorallia</taxon>
        <taxon>Actiniaria</taxon>
        <taxon>Actiniidae</taxon>
        <taxon>Actinia</taxon>
    </lineage>
</organism>
<feature type="non-terminal residue" evidence="3">
    <location>
        <position position="1"/>
    </location>
</feature>
<dbReference type="Gene3D" id="3.50.50.60">
    <property type="entry name" value="FAD/NAD(P)-binding domain"/>
    <property type="match status" value="1"/>
</dbReference>
<dbReference type="AlphaFoldDB" id="A0A6P8I2F9"/>
<dbReference type="InterPro" id="IPR036188">
    <property type="entry name" value="FAD/NAD-bd_sf"/>
</dbReference>
<dbReference type="PANTHER" id="PTHR13847">
    <property type="entry name" value="SARCOSINE DEHYDROGENASE-RELATED"/>
    <property type="match status" value="1"/>
</dbReference>
<dbReference type="Proteomes" id="UP000515163">
    <property type="component" value="Unplaced"/>
</dbReference>
<dbReference type="Gene3D" id="3.30.9.10">
    <property type="entry name" value="D-Amino Acid Oxidase, subunit A, domain 2"/>
    <property type="match status" value="1"/>
</dbReference>
<keyword evidence="2" id="KW-1185">Reference proteome</keyword>
<dbReference type="InParanoid" id="A0A6P8I2F9"/>
<sequence>FFRKSIPRISTYLQSAFSFKSSLTNAHSSRGASTNVGTPSQAQVVIAGGGVIGCSVAYHLAKLGWKDILLLEQGSVSGGTTWHAVGLLGKLRGTRLETYICDYAETLYKRLEEETGLQSGFKKCGGLLIARSDDRLTAVKRTAVQAR</sequence>
<dbReference type="GO" id="GO:0005759">
    <property type="term" value="C:mitochondrial matrix"/>
    <property type="evidence" value="ECO:0007669"/>
    <property type="project" value="TreeGrafter"/>
</dbReference>
<protein>
    <submittedName>
        <fullName evidence="3">Pyruvate dehydrogenase phosphatase regulatory subunit, mitochondrial-like</fullName>
    </submittedName>
</protein>